<protein>
    <submittedName>
        <fullName evidence="1">Putative acetyltransferase domain protein</fullName>
    </submittedName>
</protein>
<sequence>DEYEIMLYPLNIQMKDQLSNSSEEDTICADWREGELW</sequence>
<evidence type="ECO:0000313" key="1">
    <source>
        <dbReference type="EMBL" id="EXB06837.1"/>
    </source>
</evidence>
<organism evidence="1 2">
    <name type="scientific">Acinetobacter baumannii (strain 1295743)</name>
    <dbReference type="NCBI Taxonomy" id="1310613"/>
    <lineage>
        <taxon>Bacteria</taxon>
        <taxon>Pseudomonadati</taxon>
        <taxon>Pseudomonadota</taxon>
        <taxon>Gammaproteobacteria</taxon>
        <taxon>Moraxellales</taxon>
        <taxon>Moraxellaceae</taxon>
        <taxon>Acinetobacter</taxon>
        <taxon>Acinetobacter calcoaceticus/baumannii complex</taxon>
    </lineage>
</organism>
<reference evidence="1 2" key="1">
    <citation type="submission" date="2014-02" db="EMBL/GenBank/DDBJ databases">
        <title>Comparative genomics and transcriptomics to identify genetic mechanisms underlying the emergence of carbapenem resistant Acinetobacter baumannii (CRAb).</title>
        <authorList>
            <person name="Harris A.D."/>
            <person name="Johnson K.J."/>
            <person name="George J."/>
            <person name="Shefchek K."/>
            <person name="Daugherty S.C."/>
            <person name="Parankush S."/>
            <person name="Sadzewicz L."/>
            <person name="Tallon L."/>
            <person name="Sengamalay N."/>
            <person name="Hazen T.H."/>
            <person name="Rasko D.A."/>
        </authorList>
    </citation>
    <scope>NUCLEOTIDE SEQUENCE [LARGE SCALE GENOMIC DNA]</scope>
    <source>
        <strain evidence="1 2">1295743</strain>
    </source>
</reference>
<keyword evidence="1" id="KW-0808">Transferase</keyword>
<dbReference type="EMBL" id="JEWH01000007">
    <property type="protein sequence ID" value="EXB06837.1"/>
    <property type="molecule type" value="Genomic_DNA"/>
</dbReference>
<dbReference type="Proteomes" id="UP000020595">
    <property type="component" value="Unassembled WGS sequence"/>
</dbReference>
<proteinExistence type="predicted"/>
<evidence type="ECO:0000313" key="2">
    <source>
        <dbReference type="Proteomes" id="UP000020595"/>
    </source>
</evidence>
<dbReference type="GO" id="GO:0016740">
    <property type="term" value="F:transferase activity"/>
    <property type="evidence" value="ECO:0007669"/>
    <property type="project" value="UniProtKB-KW"/>
</dbReference>
<comment type="caution">
    <text evidence="1">The sequence shown here is derived from an EMBL/GenBank/DDBJ whole genome shotgun (WGS) entry which is preliminary data.</text>
</comment>
<dbReference type="AlphaFoldDB" id="A0A009HRI8"/>
<name>A0A009HRI8_ACIB9</name>
<accession>A0A009HRI8</accession>
<feature type="non-terminal residue" evidence="1">
    <location>
        <position position="1"/>
    </location>
</feature>
<gene>
    <name evidence="1" type="ORF">J512_0871</name>
</gene>